<evidence type="ECO:0000256" key="8">
    <source>
        <dbReference type="SAM" id="SignalP"/>
    </source>
</evidence>
<feature type="signal peptide" evidence="8">
    <location>
        <begin position="1"/>
        <end position="43"/>
    </location>
</feature>
<evidence type="ECO:0000313" key="10">
    <source>
        <dbReference type="EMBL" id="MVZ61778.1"/>
    </source>
</evidence>
<dbReference type="NCBIfam" id="TIGR04056">
    <property type="entry name" value="OMP_RagA_SusC"/>
    <property type="match status" value="1"/>
</dbReference>
<accession>A0A6N8L0V8</accession>
<reference evidence="10 11" key="1">
    <citation type="submission" date="2019-12" db="EMBL/GenBank/DDBJ databases">
        <authorList>
            <person name="Dong K."/>
        </authorList>
    </citation>
    <scope>NUCLEOTIDE SEQUENCE [LARGE SCALE GENOMIC DNA]</scope>
    <source>
        <strain evidence="10 11">JCM 31225</strain>
    </source>
</reference>
<dbReference type="Proteomes" id="UP000435036">
    <property type="component" value="Unassembled WGS sequence"/>
</dbReference>
<keyword evidence="11" id="KW-1185">Reference proteome</keyword>
<dbReference type="Gene3D" id="2.40.170.20">
    <property type="entry name" value="TonB-dependent receptor, beta-barrel domain"/>
    <property type="match status" value="1"/>
</dbReference>
<comment type="subcellular location">
    <subcellularLocation>
        <location evidence="1 7">Cell outer membrane</location>
        <topology evidence="1 7">Multi-pass membrane protein</topology>
    </subcellularLocation>
</comment>
<dbReference type="InterPro" id="IPR036942">
    <property type="entry name" value="Beta-barrel_TonB_sf"/>
</dbReference>
<dbReference type="RefSeq" id="WP_160368515.1">
    <property type="nucleotide sequence ID" value="NZ_WSQA01000004.1"/>
</dbReference>
<dbReference type="GO" id="GO:0009279">
    <property type="term" value="C:cell outer membrane"/>
    <property type="evidence" value="ECO:0007669"/>
    <property type="project" value="UniProtKB-SubCell"/>
</dbReference>
<evidence type="ECO:0000256" key="5">
    <source>
        <dbReference type="ARBA" id="ARBA00023136"/>
    </source>
</evidence>
<feature type="chain" id="PRO_5026681897" evidence="8">
    <location>
        <begin position="44"/>
        <end position="1130"/>
    </location>
</feature>
<comment type="similarity">
    <text evidence="7">Belongs to the TonB-dependent receptor family.</text>
</comment>
<dbReference type="InterPro" id="IPR012910">
    <property type="entry name" value="Plug_dom"/>
</dbReference>
<dbReference type="EMBL" id="WSQA01000004">
    <property type="protein sequence ID" value="MVZ61778.1"/>
    <property type="molecule type" value="Genomic_DNA"/>
</dbReference>
<evidence type="ECO:0000259" key="9">
    <source>
        <dbReference type="Pfam" id="PF07715"/>
    </source>
</evidence>
<dbReference type="InterPro" id="IPR039426">
    <property type="entry name" value="TonB-dep_rcpt-like"/>
</dbReference>
<dbReference type="InterPro" id="IPR023996">
    <property type="entry name" value="TonB-dep_OMP_SusC/RagA"/>
</dbReference>
<protein>
    <submittedName>
        <fullName evidence="10">SusC/RagA family TonB-linked outer membrane protein</fullName>
    </submittedName>
</protein>
<gene>
    <name evidence="10" type="ORF">GQF63_07095</name>
</gene>
<evidence type="ECO:0000256" key="3">
    <source>
        <dbReference type="ARBA" id="ARBA00022452"/>
    </source>
</evidence>
<feature type="domain" description="TonB-dependent receptor plug" evidence="9">
    <location>
        <begin position="233"/>
        <end position="344"/>
    </location>
</feature>
<evidence type="ECO:0000256" key="6">
    <source>
        <dbReference type="ARBA" id="ARBA00023237"/>
    </source>
</evidence>
<organism evidence="10 11">
    <name type="scientific">Sphingobacterium humi</name>
    <dbReference type="NCBI Taxonomy" id="1796905"/>
    <lineage>
        <taxon>Bacteria</taxon>
        <taxon>Pseudomonadati</taxon>
        <taxon>Bacteroidota</taxon>
        <taxon>Sphingobacteriia</taxon>
        <taxon>Sphingobacteriales</taxon>
        <taxon>Sphingobacteriaceae</taxon>
        <taxon>Sphingobacterium</taxon>
    </lineage>
</organism>
<dbReference type="InterPro" id="IPR023997">
    <property type="entry name" value="TonB-dep_OMP_SusC/RagA_CS"/>
</dbReference>
<evidence type="ECO:0000256" key="7">
    <source>
        <dbReference type="PROSITE-ProRule" id="PRU01360"/>
    </source>
</evidence>
<evidence type="ECO:0000256" key="2">
    <source>
        <dbReference type="ARBA" id="ARBA00022448"/>
    </source>
</evidence>
<dbReference type="AlphaFoldDB" id="A0A6N8L0V8"/>
<dbReference type="NCBIfam" id="TIGR04057">
    <property type="entry name" value="SusC_RagA_signa"/>
    <property type="match status" value="1"/>
</dbReference>
<proteinExistence type="inferred from homology"/>
<keyword evidence="2 7" id="KW-0813">Transport</keyword>
<keyword evidence="5 7" id="KW-0472">Membrane</keyword>
<name>A0A6N8L0V8_9SPHI</name>
<keyword evidence="3 7" id="KW-1134">Transmembrane beta strand</keyword>
<keyword evidence="4 7" id="KW-0812">Transmembrane</keyword>
<dbReference type="SUPFAM" id="SSF56935">
    <property type="entry name" value="Porins"/>
    <property type="match status" value="1"/>
</dbReference>
<dbReference type="Pfam" id="PF07715">
    <property type="entry name" value="Plug"/>
    <property type="match status" value="1"/>
</dbReference>
<evidence type="ECO:0000313" key="11">
    <source>
        <dbReference type="Proteomes" id="UP000435036"/>
    </source>
</evidence>
<keyword evidence="6 7" id="KW-0998">Cell outer membrane</keyword>
<dbReference type="Gene3D" id="2.170.130.10">
    <property type="entry name" value="TonB-dependent receptor, plug domain"/>
    <property type="match status" value="1"/>
</dbReference>
<sequence length="1130" mass="127824">MKGKKRLNGSFKFRGSCVSKLRRYSMLFFNCFVLSFVSFSAFAQAVSLSESNAKMSVVLEKLRKQTQSDLVGELALLQRTTPVTIKVNNKDINEVLQELSRNQPIYFIFRNNTIIVQPKARERAGQRTIHATANQSQETYPLRGIITDEQGKGIAGVNIQNVENGRSLGYSQANGTFMVEVTAQQALRISMVGYESQTIDVAGRREIRVALKATKTEIEETVVTGYTSTRRENFTGAATTVTRKELEKFNTGNIFSLLQALDPSFKVDERVNAGSNPNAMPEINIRGVSSVGAYAVNAPLVILDGFEVGLSTLYDLDVNRVETISILKDASSTSLYGSRGGNGVIVIETRLPKDGKFTVTYDIRPSSSIVDLSDYNLMNAAEKLEYEQLAGIYKADASTPEWENMEQEFYDNLYNHRLKNVLSGVDTYWLKQPVRNTFSVGHSIRMEGGGNDVRYSLEGNYSDFKGVMKESGRTRGGASFNLIYRIPNVITFRNVATYQYTKAYNSPYGNFSTYTNLNPYERIFDDNGNYVIRFSELGPFYTFGDVLFNPLYNAQLGHKDENKTHYIANNISLEWFVNPNFTVRAKAAISRTIDNFDTYTSPFNTKFYNQTDPLKRGSYALGDSTRSAYEGRLELQYSKQLGKHQFNASGIGEMRSSNILGNSHMLTGYIDDRFMTPQMALSYQQNSLPESKSIPVRELGLIGNFYYTYDNRYNLSVTGRTDGASIYGPENRFASFWSTGLSYNIHNEKWFNTEYINRLRLFANVGTSSTVSNFNAGMVNSAFEFLSGIYYNNQYAALMVSQGNPAVRWPEQKQWSYGADFSLFQNLINLNLSYYNRVTNRMISSITVAPSFGFPKNSFFANLGKASNKGFEAMANIRMMERTEDQMSWYLTLGAVQNRSKLLSISNELRELNESLISTDANGNVIKPSTYYEEGQSLNIIRAVPSLGIDPATGKEMYRTLNGDVTYSWNANDQVVVGNREARLYGNLGTSFNYKGFSVQVIGNYSLGGDQFNETLMNKIENNNPYFNADKRILEERWRQPGDIAEYKSIADRTTTQISSRFIQRENYLRLSAINLNYNFGMKTLERLRLQRLKLNFSMNDALRLSNVAMERGISYPYAREYNLGVMIQF</sequence>
<evidence type="ECO:0000256" key="4">
    <source>
        <dbReference type="ARBA" id="ARBA00022692"/>
    </source>
</evidence>
<comment type="caution">
    <text evidence="10">The sequence shown here is derived from an EMBL/GenBank/DDBJ whole genome shotgun (WGS) entry which is preliminary data.</text>
</comment>
<dbReference type="PROSITE" id="PS52016">
    <property type="entry name" value="TONB_DEPENDENT_REC_3"/>
    <property type="match status" value="1"/>
</dbReference>
<keyword evidence="8" id="KW-0732">Signal</keyword>
<evidence type="ECO:0000256" key="1">
    <source>
        <dbReference type="ARBA" id="ARBA00004571"/>
    </source>
</evidence>
<dbReference type="InterPro" id="IPR037066">
    <property type="entry name" value="Plug_dom_sf"/>
</dbReference>
<dbReference type="OrthoDB" id="1094723at2"/>